<keyword evidence="2" id="KW-0812">Transmembrane</keyword>
<feature type="region of interest" description="Disordered" evidence="1">
    <location>
        <begin position="178"/>
        <end position="204"/>
    </location>
</feature>
<gene>
    <name evidence="3" type="ORF">C9E81_15770</name>
</gene>
<dbReference type="SUPFAM" id="SSF53955">
    <property type="entry name" value="Lysozyme-like"/>
    <property type="match status" value="1"/>
</dbReference>
<accession>A0A3M0M7I6</accession>
<feature type="transmembrane region" description="Helical" evidence="2">
    <location>
        <begin position="208"/>
        <end position="225"/>
    </location>
</feature>
<keyword evidence="2" id="KW-1133">Transmembrane helix</keyword>
<feature type="compositionally biased region" description="Low complexity" evidence="1">
    <location>
        <begin position="183"/>
        <end position="195"/>
    </location>
</feature>
<sequence length="227" mass="24730">MTFTLYHARPVLDLIGKYEGIGSYDTIYGGISKDLRPAKLTSMTVAQVVRMQETWRAKGMKSTAAGLYQILYKTLLATIQQMNFDTSRKFDAATQDSMAYHLLTGRGFQRFLDGKIDADDMAVALSKEWASLPVPHDMQGANRWLRAGQSYYAGDGLNKAHASIREVEVALAVAKERYRSGAQPSDPVSPPVSDQDPIKKPAESPSPGMLGALLVAAAFCAIVLVKG</sequence>
<dbReference type="RefSeq" id="WP_122113312.1">
    <property type="nucleotide sequence ID" value="NZ_QOKZ01000006.1"/>
</dbReference>
<keyword evidence="4" id="KW-1185">Reference proteome</keyword>
<organism evidence="3 4">
    <name type="scientific">Paracoccus alkanivorans</name>
    <dbReference type="NCBI Taxonomy" id="2116655"/>
    <lineage>
        <taxon>Bacteria</taxon>
        <taxon>Pseudomonadati</taxon>
        <taxon>Pseudomonadota</taxon>
        <taxon>Alphaproteobacteria</taxon>
        <taxon>Rhodobacterales</taxon>
        <taxon>Paracoccaceae</taxon>
        <taxon>Paracoccus</taxon>
    </lineage>
</organism>
<evidence type="ECO:0000313" key="4">
    <source>
        <dbReference type="Proteomes" id="UP000273516"/>
    </source>
</evidence>
<dbReference type="AlphaFoldDB" id="A0A3M0M7I6"/>
<evidence type="ECO:0000313" key="3">
    <source>
        <dbReference type="EMBL" id="RMC33758.1"/>
    </source>
</evidence>
<evidence type="ECO:0008006" key="5">
    <source>
        <dbReference type="Google" id="ProtNLM"/>
    </source>
</evidence>
<name>A0A3M0M7I6_9RHOB</name>
<dbReference type="EMBL" id="QOKZ01000006">
    <property type="protein sequence ID" value="RMC33758.1"/>
    <property type="molecule type" value="Genomic_DNA"/>
</dbReference>
<evidence type="ECO:0000256" key="1">
    <source>
        <dbReference type="SAM" id="MobiDB-lite"/>
    </source>
</evidence>
<proteinExistence type="predicted"/>
<keyword evidence="2" id="KW-0472">Membrane</keyword>
<dbReference type="OrthoDB" id="7851400at2"/>
<protein>
    <recommendedName>
        <fullName evidence="5">Glycoside hydrolase family 104 protein</fullName>
    </recommendedName>
</protein>
<dbReference type="Proteomes" id="UP000273516">
    <property type="component" value="Unassembled WGS sequence"/>
</dbReference>
<comment type="caution">
    <text evidence="3">The sequence shown here is derived from an EMBL/GenBank/DDBJ whole genome shotgun (WGS) entry which is preliminary data.</text>
</comment>
<dbReference type="Gene3D" id="1.10.530.10">
    <property type="match status" value="1"/>
</dbReference>
<dbReference type="InterPro" id="IPR023346">
    <property type="entry name" value="Lysozyme-like_dom_sf"/>
</dbReference>
<reference evidence="3 4" key="1">
    <citation type="submission" date="2018-07" db="EMBL/GenBank/DDBJ databases">
        <authorList>
            <person name="Zhang Y."/>
            <person name="Wang L."/>
            <person name="Ma S."/>
        </authorList>
    </citation>
    <scope>NUCLEOTIDE SEQUENCE [LARGE SCALE GENOMIC DNA]</scope>
    <source>
        <strain evidence="3 4">4-2</strain>
    </source>
</reference>
<evidence type="ECO:0000256" key="2">
    <source>
        <dbReference type="SAM" id="Phobius"/>
    </source>
</evidence>